<dbReference type="SUPFAM" id="SSF46894">
    <property type="entry name" value="C-terminal effector domain of the bipartite response regulators"/>
    <property type="match status" value="1"/>
</dbReference>
<evidence type="ECO:0000259" key="3">
    <source>
        <dbReference type="PROSITE" id="PS51755"/>
    </source>
</evidence>
<dbReference type="SMART" id="SM00862">
    <property type="entry name" value="Trans_reg_C"/>
    <property type="match status" value="1"/>
</dbReference>
<evidence type="ECO:0000256" key="1">
    <source>
        <dbReference type="ARBA" id="ARBA00023125"/>
    </source>
</evidence>
<dbReference type="Gene3D" id="1.10.10.10">
    <property type="entry name" value="Winged helix-like DNA-binding domain superfamily/Winged helix DNA-binding domain"/>
    <property type="match status" value="1"/>
</dbReference>
<dbReference type="InterPro" id="IPR036388">
    <property type="entry name" value="WH-like_DNA-bd_sf"/>
</dbReference>
<keyword evidence="5" id="KW-1185">Reference proteome</keyword>
<comment type="caution">
    <text evidence="4">The sequence shown here is derived from an EMBL/GenBank/DDBJ whole genome shotgun (WGS) entry which is preliminary data.</text>
</comment>
<keyword evidence="1 2" id="KW-0238">DNA-binding</keyword>
<evidence type="ECO:0000313" key="5">
    <source>
        <dbReference type="Proteomes" id="UP000186039"/>
    </source>
</evidence>
<dbReference type="PROSITE" id="PS51755">
    <property type="entry name" value="OMPR_PHOB"/>
    <property type="match status" value="1"/>
</dbReference>
<dbReference type="EMBL" id="MJMH01000206">
    <property type="protein sequence ID" value="OLQ86806.1"/>
    <property type="molecule type" value="Genomic_DNA"/>
</dbReference>
<organism evidence="4 5">
    <name type="scientific">Vibrio panuliri</name>
    <dbReference type="NCBI Taxonomy" id="1381081"/>
    <lineage>
        <taxon>Bacteria</taxon>
        <taxon>Pseudomonadati</taxon>
        <taxon>Pseudomonadota</taxon>
        <taxon>Gammaproteobacteria</taxon>
        <taxon>Vibrionales</taxon>
        <taxon>Vibrionaceae</taxon>
        <taxon>Vibrio</taxon>
    </lineage>
</organism>
<dbReference type="InterPro" id="IPR016032">
    <property type="entry name" value="Sig_transdc_resp-reg_C-effctor"/>
</dbReference>
<dbReference type="RefSeq" id="WP_075715977.1">
    <property type="nucleotide sequence ID" value="NZ_AP019655.1"/>
</dbReference>
<protein>
    <recommendedName>
        <fullName evidence="3">OmpR/PhoB-type domain-containing protein</fullName>
    </recommendedName>
</protein>
<feature type="DNA-binding region" description="OmpR/PhoB-type" evidence="2">
    <location>
        <begin position="2"/>
        <end position="106"/>
    </location>
</feature>
<dbReference type="Pfam" id="PF00486">
    <property type="entry name" value="Trans_reg_C"/>
    <property type="match status" value="1"/>
</dbReference>
<feature type="domain" description="OmpR/PhoB-type" evidence="3">
    <location>
        <begin position="2"/>
        <end position="106"/>
    </location>
</feature>
<sequence>MDREFKLGEKLLFYPKANLLVDESDTAEVSTLGSNETRLLQYLIDNRERAVSRRELISVLWNDRDIFVDDSSLTQSVSTLRKALKDSTRFPTYIKTVPKFGYEFIAAVEKLGLSPLKSTINNGSIKNDVSTQSTKYTEAVKSPHVSVTNSMLLRYSLFNTFLVGVSLLKPKLLSAAVAIFSYLHF</sequence>
<dbReference type="Proteomes" id="UP000186039">
    <property type="component" value="Unassembled WGS sequence"/>
</dbReference>
<dbReference type="CDD" id="cd00383">
    <property type="entry name" value="trans_reg_C"/>
    <property type="match status" value="1"/>
</dbReference>
<accession>A0ABX3FCA4</accession>
<evidence type="ECO:0000256" key="2">
    <source>
        <dbReference type="PROSITE-ProRule" id="PRU01091"/>
    </source>
</evidence>
<dbReference type="InterPro" id="IPR001867">
    <property type="entry name" value="OmpR/PhoB-type_DNA-bd"/>
</dbReference>
<name>A0ABX3FCA4_9VIBR</name>
<evidence type="ECO:0000313" key="4">
    <source>
        <dbReference type="EMBL" id="OLQ86806.1"/>
    </source>
</evidence>
<reference evidence="4 5" key="1">
    <citation type="submission" date="2016-09" db="EMBL/GenBank/DDBJ databases">
        <title>Genomic Taxonomy of the Vibrionaceae.</title>
        <authorList>
            <person name="Gonzalez-Castillo A."/>
            <person name="Gomez-Gil B."/>
            <person name="Enciso-Ibarra K."/>
        </authorList>
    </citation>
    <scope>NUCLEOTIDE SEQUENCE [LARGE SCALE GENOMIC DNA]</scope>
    <source>
        <strain evidence="4 5">CAIM 1902</strain>
    </source>
</reference>
<proteinExistence type="predicted"/>
<gene>
    <name evidence="4" type="ORF">BIY20_02640</name>
</gene>